<reference evidence="1" key="2">
    <citation type="submission" date="2022-10" db="EMBL/GenBank/DDBJ databases">
        <authorList>
            <person name="Ngo T.-E."/>
        </authorList>
    </citation>
    <scope>NUCLEOTIDE SEQUENCE</scope>
    <source>
        <strain evidence="1">JHB</strain>
    </source>
</reference>
<gene>
    <name evidence="1" type="ORF">BJP36_36680</name>
</gene>
<dbReference type="Proteomes" id="UP000176944">
    <property type="component" value="Chromosome"/>
</dbReference>
<dbReference type="EMBL" id="CP017708">
    <property type="protein sequence ID" value="WAN69633.1"/>
    <property type="molecule type" value="Genomic_DNA"/>
</dbReference>
<protein>
    <submittedName>
        <fullName evidence="1">Uncharacterized protein</fullName>
    </submittedName>
</protein>
<reference evidence="1" key="1">
    <citation type="journal article" date="2017" name="Proc. Natl. Acad. Sci. U.S.A.">
        <title>Comparative genomics uncovers the prolific and distinctive metabolic potential of the cyanobacterial genus Moorea.</title>
        <authorList>
            <person name="Leao T."/>
            <person name="Castelao G."/>
            <person name="Korobeynikov A."/>
            <person name="Monroe E.A."/>
            <person name="Podell S."/>
            <person name="Glukhov E."/>
            <person name="Allen E.E."/>
            <person name="Gerwick W.H."/>
            <person name="Gerwick L."/>
        </authorList>
    </citation>
    <scope>NUCLEOTIDE SEQUENCE</scope>
    <source>
        <strain evidence="1">JHB</strain>
    </source>
</reference>
<sequence>MRYRVLDFRKQRISPQRISPQRRGNRDAVGNGINNTNAALRVSPKTALAPQDCAVSLVENYPYLGIYLLRQ</sequence>
<dbReference type="AlphaFoldDB" id="A0A9Q9UW95"/>
<proteinExistence type="predicted"/>
<organism evidence="1">
    <name type="scientific">Moorena producens (strain JHB)</name>
    <dbReference type="NCBI Taxonomy" id="1454205"/>
    <lineage>
        <taxon>Bacteria</taxon>
        <taxon>Bacillati</taxon>
        <taxon>Cyanobacteriota</taxon>
        <taxon>Cyanophyceae</taxon>
        <taxon>Coleofasciculales</taxon>
        <taxon>Coleofasciculaceae</taxon>
        <taxon>Moorena</taxon>
    </lineage>
</organism>
<accession>A0A9Q9UW95</accession>
<name>A0A9Q9UW95_MOOP1</name>
<evidence type="ECO:0000313" key="1">
    <source>
        <dbReference type="EMBL" id="WAN69633.1"/>
    </source>
</evidence>